<dbReference type="Proteomes" id="UP000193218">
    <property type="component" value="Unassembled WGS sequence"/>
</dbReference>
<dbReference type="AlphaFoldDB" id="A0A1Y1UBM8"/>
<name>A0A1Y1UBM8_9TREE</name>
<gene>
    <name evidence="2" type="ORF">BD324DRAFT_633299</name>
</gene>
<dbReference type="InParanoid" id="A0A1Y1UBM8"/>
<evidence type="ECO:0000313" key="2">
    <source>
        <dbReference type="EMBL" id="ORX34937.1"/>
    </source>
</evidence>
<accession>A0A1Y1UBM8</accession>
<sequence length="172" mass="19871">MPVIKFATSKSFEQLIILHLPPDPSVLRSEIIFETDFNPLVEYSDGFFAAYIAQQLKRKSHKKDFACLIVGLEYGSSFSERGRDPGISRRVEAMFKTEVLANVKPTQKVEDVKIRMDMWKFQSLREYAKELEGLDRHLLPDYVWTLLEKEDEIEGSDSESAVLRSDDELSDF</sequence>
<feature type="region of interest" description="Disordered" evidence="1">
    <location>
        <begin position="152"/>
        <end position="172"/>
    </location>
</feature>
<proteinExistence type="predicted"/>
<reference evidence="2 3" key="1">
    <citation type="submission" date="2017-03" db="EMBL/GenBank/DDBJ databases">
        <title>Widespread Adenine N6-methylation of Active Genes in Fungi.</title>
        <authorList>
            <consortium name="DOE Joint Genome Institute"/>
            <person name="Mondo S.J."/>
            <person name="Dannebaum R.O."/>
            <person name="Kuo R.C."/>
            <person name="Louie K.B."/>
            <person name="Bewick A.J."/>
            <person name="Labutti K."/>
            <person name="Haridas S."/>
            <person name="Kuo A."/>
            <person name="Salamov A."/>
            <person name="Ahrendt S.R."/>
            <person name="Lau R."/>
            <person name="Bowen B.P."/>
            <person name="Lipzen A."/>
            <person name="Sullivan W."/>
            <person name="Andreopoulos W.B."/>
            <person name="Clum A."/>
            <person name="Lindquist E."/>
            <person name="Daum C."/>
            <person name="Northen T.R."/>
            <person name="Ramamoorthy G."/>
            <person name="Schmitz R.J."/>
            <person name="Gryganskyi A."/>
            <person name="Culley D."/>
            <person name="Magnuson J."/>
            <person name="James T.Y."/>
            <person name="O'Malley M.A."/>
            <person name="Stajich J.E."/>
            <person name="Spatafora J.W."/>
            <person name="Visel A."/>
            <person name="Grigoriev I.V."/>
        </authorList>
    </citation>
    <scope>NUCLEOTIDE SEQUENCE [LARGE SCALE GENOMIC DNA]</scope>
    <source>
        <strain evidence="2 3">NRRL Y-17943</strain>
    </source>
</reference>
<dbReference type="RefSeq" id="XP_021869153.1">
    <property type="nucleotide sequence ID" value="XM_022016612.1"/>
</dbReference>
<organism evidence="2 3">
    <name type="scientific">Kockovaella imperatae</name>
    <dbReference type="NCBI Taxonomy" id="4999"/>
    <lineage>
        <taxon>Eukaryota</taxon>
        <taxon>Fungi</taxon>
        <taxon>Dikarya</taxon>
        <taxon>Basidiomycota</taxon>
        <taxon>Agaricomycotina</taxon>
        <taxon>Tremellomycetes</taxon>
        <taxon>Tremellales</taxon>
        <taxon>Cuniculitremaceae</taxon>
        <taxon>Kockovaella</taxon>
    </lineage>
</organism>
<comment type="caution">
    <text evidence="2">The sequence shown here is derived from an EMBL/GenBank/DDBJ whole genome shotgun (WGS) entry which is preliminary data.</text>
</comment>
<evidence type="ECO:0000256" key="1">
    <source>
        <dbReference type="SAM" id="MobiDB-lite"/>
    </source>
</evidence>
<dbReference type="EMBL" id="NBSH01000012">
    <property type="protein sequence ID" value="ORX34937.1"/>
    <property type="molecule type" value="Genomic_DNA"/>
</dbReference>
<keyword evidence="3" id="KW-1185">Reference proteome</keyword>
<dbReference type="GeneID" id="33558421"/>
<evidence type="ECO:0000313" key="3">
    <source>
        <dbReference type="Proteomes" id="UP000193218"/>
    </source>
</evidence>
<protein>
    <submittedName>
        <fullName evidence="2">Uncharacterized protein</fullName>
    </submittedName>
</protein>